<keyword evidence="5" id="KW-1185">Reference proteome</keyword>
<dbReference type="GO" id="GO:0008897">
    <property type="term" value="F:holo-[acyl-carrier-protein] synthase activity"/>
    <property type="evidence" value="ECO:0007669"/>
    <property type="project" value="InterPro"/>
</dbReference>
<dbReference type="GO" id="GO:0005829">
    <property type="term" value="C:cytosol"/>
    <property type="evidence" value="ECO:0007669"/>
    <property type="project" value="TreeGrafter"/>
</dbReference>
<dbReference type="GO" id="GO:0000287">
    <property type="term" value="F:magnesium ion binding"/>
    <property type="evidence" value="ECO:0007669"/>
    <property type="project" value="InterPro"/>
</dbReference>
<dbReference type="Proteomes" id="UP000004310">
    <property type="component" value="Unassembled WGS sequence"/>
</dbReference>
<dbReference type="Gene3D" id="3.90.470.20">
    <property type="entry name" value="4'-phosphopantetheinyl transferase domain"/>
    <property type="match status" value="2"/>
</dbReference>
<keyword evidence="2 4" id="KW-0808">Transferase</keyword>
<organism evidence="4 5">
    <name type="scientific">Fulvimarina pelagi HTCC2506</name>
    <dbReference type="NCBI Taxonomy" id="314231"/>
    <lineage>
        <taxon>Bacteria</taxon>
        <taxon>Pseudomonadati</taxon>
        <taxon>Pseudomonadota</taxon>
        <taxon>Alphaproteobacteria</taxon>
        <taxon>Hyphomicrobiales</taxon>
        <taxon>Aurantimonadaceae</taxon>
        <taxon>Fulvimarina</taxon>
    </lineage>
</organism>
<reference evidence="4 5" key="1">
    <citation type="journal article" date="2010" name="J. Bacteriol.">
        <title>Genome sequence of Fulvimarina pelagi HTCC2506T, a Mn(II)-oxidizing alphaproteobacterium possessing an aerobic anoxygenic photosynthetic gene cluster and Xanthorhodopsin.</title>
        <authorList>
            <person name="Kang I."/>
            <person name="Oh H.M."/>
            <person name="Lim S.I."/>
            <person name="Ferriera S."/>
            <person name="Giovannoni S.J."/>
            <person name="Cho J.C."/>
        </authorList>
    </citation>
    <scope>NUCLEOTIDE SEQUENCE [LARGE SCALE GENOMIC DNA]</scope>
    <source>
        <strain evidence="4 5">HTCC2506</strain>
    </source>
</reference>
<feature type="domain" description="4'-phosphopantetheinyl transferase" evidence="3">
    <location>
        <begin position="109"/>
        <end position="214"/>
    </location>
</feature>
<gene>
    <name evidence="4" type="ORF">FP2506_10591</name>
</gene>
<dbReference type="eggNOG" id="COG2091">
    <property type="taxonomic scope" value="Bacteria"/>
</dbReference>
<dbReference type="PANTHER" id="PTHR12215">
    <property type="entry name" value="PHOSPHOPANTETHEINE TRANSFERASE"/>
    <property type="match status" value="1"/>
</dbReference>
<evidence type="ECO:0000313" key="5">
    <source>
        <dbReference type="Proteomes" id="UP000004310"/>
    </source>
</evidence>
<dbReference type="HOGENOM" id="CLU_057011_2_3_5"/>
<dbReference type="SUPFAM" id="SSF56214">
    <property type="entry name" value="4'-phosphopantetheinyl transferase"/>
    <property type="match status" value="2"/>
</dbReference>
<dbReference type="InterPro" id="IPR037143">
    <property type="entry name" value="4-PPantetheinyl_Trfase_dom_sf"/>
</dbReference>
<dbReference type="AlphaFoldDB" id="Q0G4X8"/>
<dbReference type="PANTHER" id="PTHR12215:SF10">
    <property type="entry name" value="L-AMINOADIPATE-SEMIALDEHYDE DEHYDROGENASE-PHOSPHOPANTETHEINYL TRANSFERASE"/>
    <property type="match status" value="1"/>
</dbReference>
<dbReference type="InterPro" id="IPR050559">
    <property type="entry name" value="P-Pant_transferase_sf"/>
</dbReference>
<evidence type="ECO:0000259" key="3">
    <source>
        <dbReference type="Pfam" id="PF01648"/>
    </source>
</evidence>
<dbReference type="InterPro" id="IPR008278">
    <property type="entry name" value="4-PPantetheinyl_Trfase_dom"/>
</dbReference>
<evidence type="ECO:0000256" key="2">
    <source>
        <dbReference type="ARBA" id="ARBA00022679"/>
    </source>
</evidence>
<comment type="caution">
    <text evidence="4">The sequence shown here is derived from an EMBL/GenBank/DDBJ whole genome shotgun (WGS) entry which is preliminary data.</text>
</comment>
<dbReference type="Pfam" id="PF01648">
    <property type="entry name" value="ACPS"/>
    <property type="match status" value="1"/>
</dbReference>
<accession>Q0G4X8</accession>
<dbReference type="GO" id="GO:0019878">
    <property type="term" value="P:lysine biosynthetic process via aminoadipic acid"/>
    <property type="evidence" value="ECO:0007669"/>
    <property type="project" value="TreeGrafter"/>
</dbReference>
<dbReference type="STRING" id="217511.GCA_001463845_00870"/>
<evidence type="ECO:0000256" key="1">
    <source>
        <dbReference type="ARBA" id="ARBA00010990"/>
    </source>
</evidence>
<sequence>MHLVPIENLPADRLAAYPSLLDAGEAARHERFRVNSAREEFLVGRALLRTRLSALRPDIAPEDWRFALNAYGRPAIDWSAMATAPAPLFFNLSHTRGLVALVVGGMEDIGVDVETIARGAPERDVARRFFTEGEADWIDAGTGEIDRTERFFALWTLKEAYIKARGMGLSLPLDGFFFDCSLNPPSISFTGAIEDEPSRWRFERRWIDDGHRLALAVPAGSPPSRFFETEPLGAAPRAIAPNVADAVL</sequence>
<dbReference type="EMBL" id="AATP01000001">
    <property type="protein sequence ID" value="EAU43286.1"/>
    <property type="molecule type" value="Genomic_DNA"/>
</dbReference>
<protein>
    <submittedName>
        <fullName evidence="4">Putative 4'-phosphopantetheinyl transferase</fullName>
    </submittedName>
</protein>
<name>Q0G4X8_9HYPH</name>
<evidence type="ECO:0000313" key="4">
    <source>
        <dbReference type="EMBL" id="EAU43286.1"/>
    </source>
</evidence>
<comment type="similarity">
    <text evidence="1">Belongs to the P-Pant transferase superfamily. Gsp/Sfp/HetI/AcpT family.</text>
</comment>
<proteinExistence type="inferred from homology"/>